<evidence type="ECO:0000256" key="8">
    <source>
        <dbReference type="ARBA" id="ARBA00022989"/>
    </source>
</evidence>
<dbReference type="GO" id="GO:0046872">
    <property type="term" value="F:metal ion binding"/>
    <property type="evidence" value="ECO:0007669"/>
    <property type="project" value="UniProtKB-KW"/>
</dbReference>
<dbReference type="OrthoDB" id="432881at2759"/>
<keyword evidence="8 11" id="KW-1133">Transmembrane helix</keyword>
<evidence type="ECO:0000256" key="7">
    <source>
        <dbReference type="ARBA" id="ARBA00022982"/>
    </source>
</evidence>
<feature type="transmembrane region" description="Helical" evidence="11">
    <location>
        <begin position="35"/>
        <end position="54"/>
    </location>
</feature>
<name>A0A830HE37_9CHLO</name>
<feature type="transmembrane region" description="Helical" evidence="11">
    <location>
        <begin position="182"/>
        <end position="202"/>
    </location>
</feature>
<feature type="domain" description="Cytochrome b561" evidence="12">
    <location>
        <begin position="4"/>
        <end position="205"/>
    </location>
</feature>
<feature type="transmembrane region" description="Helical" evidence="11">
    <location>
        <begin position="12"/>
        <end position="29"/>
    </location>
</feature>
<keyword evidence="6" id="KW-0479">Metal-binding</keyword>
<dbReference type="GO" id="GO:0140575">
    <property type="term" value="F:transmembrane monodehydroascorbate reductase activity"/>
    <property type="evidence" value="ECO:0007669"/>
    <property type="project" value="InterPro"/>
</dbReference>
<dbReference type="InterPro" id="IPR045150">
    <property type="entry name" value="CYB561D1/2"/>
</dbReference>
<dbReference type="EMBL" id="BNJQ01000005">
    <property type="protein sequence ID" value="GHP03347.1"/>
    <property type="molecule type" value="Genomic_DNA"/>
</dbReference>
<dbReference type="AlphaFoldDB" id="A0A830HE37"/>
<proteinExistence type="predicted"/>
<dbReference type="InterPro" id="IPR006593">
    <property type="entry name" value="Cyt_b561/ferric_Rdtase_TM"/>
</dbReference>
<organism evidence="13 14">
    <name type="scientific">Pycnococcus provasolii</name>
    <dbReference type="NCBI Taxonomy" id="41880"/>
    <lineage>
        <taxon>Eukaryota</taxon>
        <taxon>Viridiplantae</taxon>
        <taxon>Chlorophyta</taxon>
        <taxon>Pseudoscourfieldiophyceae</taxon>
        <taxon>Pseudoscourfieldiales</taxon>
        <taxon>Pycnococcaceae</taxon>
        <taxon>Pycnococcus</taxon>
    </lineage>
</organism>
<evidence type="ECO:0000256" key="1">
    <source>
        <dbReference type="ARBA" id="ARBA00001970"/>
    </source>
</evidence>
<dbReference type="PANTHER" id="PTHR15422">
    <property type="entry name" value="OS05G0565100 PROTEIN"/>
    <property type="match status" value="1"/>
</dbReference>
<feature type="transmembrane region" description="Helical" evidence="11">
    <location>
        <begin position="75"/>
        <end position="93"/>
    </location>
</feature>
<reference evidence="13" key="1">
    <citation type="submission" date="2020-10" db="EMBL/GenBank/DDBJ databases">
        <title>Unveiling of a novel bifunctional photoreceptor, Dualchrome1, isolated from a cosmopolitan green alga.</title>
        <authorList>
            <person name="Suzuki S."/>
            <person name="Kawachi M."/>
        </authorList>
    </citation>
    <scope>NUCLEOTIDE SEQUENCE</scope>
    <source>
        <strain evidence="13">NIES 2893</strain>
    </source>
</reference>
<keyword evidence="5 11" id="KW-0812">Transmembrane</keyword>
<evidence type="ECO:0000256" key="2">
    <source>
        <dbReference type="ARBA" id="ARBA00004141"/>
    </source>
</evidence>
<sequence length="216" mass="23385">MSAILETHGASIFHLLCIGTSLAVAFSVLDGSRFGYHPSCMALAYLLFMAEGALTAIKFRSLEGPERTTAIWKHASLQSLGVLFAIIGFYAIYTNKSIHGKPHFTSYHSYAGLLAFVLAIVAPLGGAVSFKRLGLLTRLPQQHWAPIKYVHRKVGQVTVFVGLLAIVLALTHKAVYLGIVSYLLQLCVLAVAAYLAHTLVHFSSASMLPMSSQKPN</sequence>
<evidence type="ECO:0000313" key="13">
    <source>
        <dbReference type="EMBL" id="GHP03347.1"/>
    </source>
</evidence>
<evidence type="ECO:0000259" key="12">
    <source>
        <dbReference type="PROSITE" id="PS50939"/>
    </source>
</evidence>
<dbReference type="PANTHER" id="PTHR15422:SF45">
    <property type="entry name" value="CYTOCHROME B561 DOMAIN-CONTAINING PROTEIN"/>
    <property type="match status" value="1"/>
</dbReference>
<dbReference type="Pfam" id="PF03188">
    <property type="entry name" value="Cytochrom_B561"/>
    <property type="match status" value="1"/>
</dbReference>
<evidence type="ECO:0000256" key="3">
    <source>
        <dbReference type="ARBA" id="ARBA00022448"/>
    </source>
</evidence>
<dbReference type="CDD" id="cd08761">
    <property type="entry name" value="Cyt_b561_CYB561D2_like"/>
    <property type="match status" value="1"/>
</dbReference>
<dbReference type="SMART" id="SM00665">
    <property type="entry name" value="B561"/>
    <property type="match status" value="1"/>
</dbReference>
<evidence type="ECO:0000256" key="9">
    <source>
        <dbReference type="ARBA" id="ARBA00023004"/>
    </source>
</evidence>
<evidence type="ECO:0000256" key="6">
    <source>
        <dbReference type="ARBA" id="ARBA00022723"/>
    </source>
</evidence>
<dbReference type="PROSITE" id="PS50939">
    <property type="entry name" value="CYTOCHROME_B561"/>
    <property type="match status" value="1"/>
</dbReference>
<gene>
    <name evidence="13" type="ORF">PPROV_000210200</name>
</gene>
<dbReference type="Proteomes" id="UP000660262">
    <property type="component" value="Unassembled WGS sequence"/>
</dbReference>
<keyword evidence="14" id="KW-1185">Reference proteome</keyword>
<accession>A0A830HE37</accession>
<keyword evidence="3" id="KW-0813">Transport</keyword>
<evidence type="ECO:0000256" key="5">
    <source>
        <dbReference type="ARBA" id="ARBA00022692"/>
    </source>
</evidence>
<comment type="caution">
    <text evidence="13">The sequence shown here is derived from an EMBL/GenBank/DDBJ whole genome shotgun (WGS) entry which is preliminary data.</text>
</comment>
<comment type="cofactor">
    <cofactor evidence="1">
        <name>heme b</name>
        <dbReference type="ChEBI" id="CHEBI:60344"/>
    </cofactor>
</comment>
<keyword evidence="10 11" id="KW-0472">Membrane</keyword>
<feature type="transmembrane region" description="Helical" evidence="11">
    <location>
        <begin position="154"/>
        <end position="176"/>
    </location>
</feature>
<protein>
    <recommendedName>
        <fullName evidence="12">Cytochrome b561 domain-containing protein</fullName>
    </recommendedName>
</protein>
<dbReference type="Gene3D" id="1.20.120.1770">
    <property type="match status" value="1"/>
</dbReference>
<dbReference type="GO" id="GO:0016020">
    <property type="term" value="C:membrane"/>
    <property type="evidence" value="ECO:0007669"/>
    <property type="project" value="UniProtKB-SubCell"/>
</dbReference>
<evidence type="ECO:0000256" key="11">
    <source>
        <dbReference type="SAM" id="Phobius"/>
    </source>
</evidence>
<keyword evidence="7" id="KW-0249">Electron transport</keyword>
<evidence type="ECO:0000256" key="4">
    <source>
        <dbReference type="ARBA" id="ARBA00022617"/>
    </source>
</evidence>
<evidence type="ECO:0000256" key="10">
    <source>
        <dbReference type="ARBA" id="ARBA00023136"/>
    </source>
</evidence>
<keyword evidence="4" id="KW-0349">Heme</keyword>
<feature type="transmembrane region" description="Helical" evidence="11">
    <location>
        <begin position="113"/>
        <end position="133"/>
    </location>
</feature>
<keyword evidence="9" id="KW-0408">Iron</keyword>
<evidence type="ECO:0000313" key="14">
    <source>
        <dbReference type="Proteomes" id="UP000660262"/>
    </source>
</evidence>
<comment type="subcellular location">
    <subcellularLocation>
        <location evidence="2">Membrane</location>
        <topology evidence="2">Multi-pass membrane protein</topology>
    </subcellularLocation>
</comment>